<keyword evidence="8" id="KW-1185">Reference proteome</keyword>
<feature type="domain" description="Membrane insertase YidC/Oxa/ALB C-terminal" evidence="6">
    <location>
        <begin position="83"/>
        <end position="273"/>
    </location>
</feature>
<dbReference type="GO" id="GO:0005743">
    <property type="term" value="C:mitochondrial inner membrane"/>
    <property type="evidence" value="ECO:0007669"/>
    <property type="project" value="TreeGrafter"/>
</dbReference>
<dbReference type="Pfam" id="PF02096">
    <property type="entry name" value="60KD_IMP"/>
    <property type="match status" value="1"/>
</dbReference>
<evidence type="ECO:0000313" key="7">
    <source>
        <dbReference type="EMBL" id="OQS01516.1"/>
    </source>
</evidence>
<reference evidence="7 8" key="1">
    <citation type="journal article" date="2014" name="Genome Biol. Evol.">
        <title>The secreted proteins of Achlya hypogyna and Thraustotheca clavata identify the ancestral oomycete secretome and reveal gene acquisitions by horizontal gene transfer.</title>
        <authorList>
            <person name="Misner I."/>
            <person name="Blouin N."/>
            <person name="Leonard G."/>
            <person name="Richards T.A."/>
            <person name="Lane C.E."/>
        </authorList>
    </citation>
    <scope>NUCLEOTIDE SEQUENCE [LARGE SCALE GENOMIC DNA]</scope>
    <source>
        <strain evidence="7 8">ATCC 48635</strain>
    </source>
</reference>
<dbReference type="OrthoDB" id="2148490at2759"/>
<proteinExistence type="inferred from homology"/>
<dbReference type="PANTHER" id="PTHR12428:SF65">
    <property type="entry name" value="CYTOCHROME C OXIDASE ASSEMBLY PROTEIN COX18, MITOCHONDRIAL"/>
    <property type="match status" value="1"/>
</dbReference>
<evidence type="ECO:0000256" key="1">
    <source>
        <dbReference type="ARBA" id="ARBA00004141"/>
    </source>
</evidence>
<evidence type="ECO:0000259" key="6">
    <source>
        <dbReference type="Pfam" id="PF02096"/>
    </source>
</evidence>
<dbReference type="STRING" id="1202772.A0A1V9ZU20"/>
<evidence type="ECO:0000256" key="2">
    <source>
        <dbReference type="ARBA" id="ARBA00022692"/>
    </source>
</evidence>
<protein>
    <submittedName>
        <fullName evidence="7">Cytochrome Oxidase Biogenesis (Oxa1) Family</fullName>
    </submittedName>
</protein>
<comment type="similarity">
    <text evidence="5">Belongs to the OXA1/ALB3/YidC family.</text>
</comment>
<accession>A0A1V9ZU20</accession>
<dbReference type="Proteomes" id="UP000243579">
    <property type="component" value="Unassembled WGS sequence"/>
</dbReference>
<gene>
    <name evidence="7" type="ORF">ACHHYP_00722</name>
</gene>
<dbReference type="InterPro" id="IPR028055">
    <property type="entry name" value="YidC/Oxa/ALB_C"/>
</dbReference>
<keyword evidence="3" id="KW-1133">Transmembrane helix</keyword>
<dbReference type="GO" id="GO:0032977">
    <property type="term" value="F:membrane insertase activity"/>
    <property type="evidence" value="ECO:0007669"/>
    <property type="project" value="InterPro"/>
</dbReference>
<evidence type="ECO:0000256" key="4">
    <source>
        <dbReference type="ARBA" id="ARBA00023136"/>
    </source>
</evidence>
<comment type="caution">
    <text evidence="7">The sequence shown here is derived from an EMBL/GenBank/DDBJ whole genome shotgun (WGS) entry which is preliminary data.</text>
</comment>
<name>A0A1V9ZU20_ACHHY</name>
<sequence length="310" mass="33454">MLLGRRAVRPVIAHVGAKRSVAAFSTTPVNLPEGSGVDVQALTEIMGGGPAVEPLWIVHAAQNVIETVHATTGLPWWATFAASAVVVRGSLFPLLVYQIKAIERMAEASKDVKTVWKSYLYARLFLPPGLPSSQIDALKQLQKGASLSFEKHNTSPLQCISAPVVQIPSFFLMAYSCRGLVRSGVPGLDIGGFGPFLNLTEADPTFVLPALAVASTYLNFELMGSSKIKLLDWLKGKLQYIPLISFPFVCQLPQGVFFYWLASSWFSLAQSRLLKVPAVRARLGLKQLPSPSAALSKTLQAAVDKAPKAP</sequence>
<keyword evidence="2 5" id="KW-0812">Transmembrane</keyword>
<comment type="subcellular location">
    <subcellularLocation>
        <location evidence="1 5">Membrane</location>
        <topology evidence="1 5">Multi-pass membrane protein</topology>
    </subcellularLocation>
</comment>
<dbReference type="GO" id="GO:0032979">
    <property type="term" value="P:protein insertion into mitochondrial inner membrane from matrix"/>
    <property type="evidence" value="ECO:0007669"/>
    <property type="project" value="TreeGrafter"/>
</dbReference>
<evidence type="ECO:0000256" key="5">
    <source>
        <dbReference type="RuleBase" id="RU003945"/>
    </source>
</evidence>
<dbReference type="EMBL" id="JNBR01000006">
    <property type="protein sequence ID" value="OQS01516.1"/>
    <property type="molecule type" value="Genomic_DNA"/>
</dbReference>
<keyword evidence="4" id="KW-0472">Membrane</keyword>
<evidence type="ECO:0000313" key="8">
    <source>
        <dbReference type="Proteomes" id="UP000243579"/>
    </source>
</evidence>
<dbReference type="AlphaFoldDB" id="A0A1V9ZU20"/>
<dbReference type="CDD" id="cd20069">
    <property type="entry name" value="5TM_Oxa1-like"/>
    <property type="match status" value="1"/>
</dbReference>
<evidence type="ECO:0000256" key="3">
    <source>
        <dbReference type="ARBA" id="ARBA00022989"/>
    </source>
</evidence>
<dbReference type="PANTHER" id="PTHR12428">
    <property type="entry name" value="OXA1"/>
    <property type="match status" value="1"/>
</dbReference>
<organism evidence="7 8">
    <name type="scientific">Achlya hypogyna</name>
    <name type="common">Oomycete</name>
    <name type="synonym">Protoachlya hypogyna</name>
    <dbReference type="NCBI Taxonomy" id="1202772"/>
    <lineage>
        <taxon>Eukaryota</taxon>
        <taxon>Sar</taxon>
        <taxon>Stramenopiles</taxon>
        <taxon>Oomycota</taxon>
        <taxon>Saprolegniomycetes</taxon>
        <taxon>Saprolegniales</taxon>
        <taxon>Achlyaceae</taxon>
        <taxon>Achlya</taxon>
    </lineage>
</organism>
<dbReference type="InterPro" id="IPR001708">
    <property type="entry name" value="YidC/ALB3/OXA1/COX18"/>
</dbReference>